<gene>
    <name evidence="1" type="ORF">ACFQ4M_08990</name>
</gene>
<dbReference type="RefSeq" id="WP_277832885.1">
    <property type="nucleotide sequence ID" value="NZ_JARQZE010000005.1"/>
</dbReference>
<dbReference type="Gene3D" id="3.30.420.10">
    <property type="entry name" value="Ribonuclease H-like superfamily/Ribonuclease H"/>
    <property type="match status" value="1"/>
</dbReference>
<dbReference type="Proteomes" id="UP001597158">
    <property type="component" value="Unassembled WGS sequence"/>
</dbReference>
<name>A0ABW3WEP4_9RHOO</name>
<evidence type="ECO:0000313" key="1">
    <source>
        <dbReference type="EMBL" id="MFD1263720.1"/>
    </source>
</evidence>
<evidence type="ECO:0000313" key="2">
    <source>
        <dbReference type="Proteomes" id="UP001597158"/>
    </source>
</evidence>
<organism evidence="1 2">
    <name type="scientific">Thauera mechernichensis</name>
    <dbReference type="NCBI Taxonomy" id="82788"/>
    <lineage>
        <taxon>Bacteria</taxon>
        <taxon>Pseudomonadati</taxon>
        <taxon>Pseudomonadota</taxon>
        <taxon>Betaproteobacteria</taxon>
        <taxon>Rhodocyclales</taxon>
        <taxon>Zoogloeaceae</taxon>
        <taxon>Thauera</taxon>
    </lineage>
</organism>
<dbReference type="EMBL" id="JBHTMC010000020">
    <property type="protein sequence ID" value="MFD1263720.1"/>
    <property type="molecule type" value="Genomic_DNA"/>
</dbReference>
<comment type="caution">
    <text evidence="1">The sequence shown here is derived from an EMBL/GenBank/DDBJ whole genome shotgun (WGS) entry which is preliminary data.</text>
</comment>
<protein>
    <submittedName>
        <fullName evidence="1">Uncharacterized protein</fullName>
    </submittedName>
</protein>
<proteinExistence type="predicted"/>
<keyword evidence="2" id="KW-1185">Reference proteome</keyword>
<dbReference type="InterPro" id="IPR036397">
    <property type="entry name" value="RNaseH_sf"/>
</dbReference>
<accession>A0ABW3WEP4</accession>
<sequence length="156" mass="17852">MSVVRLFLDTEFTSFNNPRLISFSLVAETGEALYLERSEGWTIEDCSGFVREAVLPLLGPPEARATDSMIRWALRAWIHSLGRPAMIYTDCLWHDEPAFKSLFTDRMNLWPDGLDQRFLEFDSPAVELAFQSKGLRRHHALDDAIALKTAYLLQSM</sequence>
<reference evidence="2" key="1">
    <citation type="journal article" date="2019" name="Int. J. Syst. Evol. Microbiol.">
        <title>The Global Catalogue of Microorganisms (GCM) 10K type strain sequencing project: providing services to taxonomists for standard genome sequencing and annotation.</title>
        <authorList>
            <consortium name="The Broad Institute Genomics Platform"/>
            <consortium name="The Broad Institute Genome Sequencing Center for Infectious Disease"/>
            <person name="Wu L."/>
            <person name="Ma J."/>
        </authorList>
    </citation>
    <scope>NUCLEOTIDE SEQUENCE [LARGE SCALE GENOMIC DNA]</scope>
    <source>
        <strain evidence="2">CCUG 48884</strain>
    </source>
</reference>